<dbReference type="SMART" id="SM00354">
    <property type="entry name" value="HTH_LACI"/>
    <property type="match status" value="1"/>
</dbReference>
<dbReference type="SUPFAM" id="SSF53822">
    <property type="entry name" value="Periplasmic binding protein-like I"/>
    <property type="match status" value="1"/>
</dbReference>
<accession>A0A848H2P2</accession>
<dbReference type="CDD" id="cd01392">
    <property type="entry name" value="HTH_LacI"/>
    <property type="match status" value="1"/>
</dbReference>
<dbReference type="RefSeq" id="WP_169418945.1">
    <property type="nucleotide sequence ID" value="NZ_JABBFX010000001.1"/>
</dbReference>
<organism evidence="5 6">
    <name type="scientific">Ramlibacter agri</name>
    <dbReference type="NCBI Taxonomy" id="2728837"/>
    <lineage>
        <taxon>Bacteria</taxon>
        <taxon>Pseudomonadati</taxon>
        <taxon>Pseudomonadota</taxon>
        <taxon>Betaproteobacteria</taxon>
        <taxon>Burkholderiales</taxon>
        <taxon>Comamonadaceae</taxon>
        <taxon>Ramlibacter</taxon>
    </lineage>
</organism>
<evidence type="ECO:0000256" key="2">
    <source>
        <dbReference type="ARBA" id="ARBA00023125"/>
    </source>
</evidence>
<gene>
    <name evidence="5" type="ORF">HHL11_13890</name>
</gene>
<dbReference type="SUPFAM" id="SSF47413">
    <property type="entry name" value="lambda repressor-like DNA-binding domains"/>
    <property type="match status" value="1"/>
</dbReference>
<comment type="caution">
    <text evidence="5">The sequence shown here is derived from an EMBL/GenBank/DDBJ whole genome shotgun (WGS) entry which is preliminary data.</text>
</comment>
<evidence type="ECO:0000313" key="5">
    <source>
        <dbReference type="EMBL" id="NML44844.1"/>
    </source>
</evidence>
<dbReference type="Pfam" id="PF00356">
    <property type="entry name" value="LacI"/>
    <property type="match status" value="1"/>
</dbReference>
<feature type="domain" description="HTH lacI-type" evidence="4">
    <location>
        <begin position="5"/>
        <end position="59"/>
    </location>
</feature>
<keyword evidence="3" id="KW-0804">Transcription</keyword>
<dbReference type="Gene3D" id="1.10.260.40">
    <property type="entry name" value="lambda repressor-like DNA-binding domains"/>
    <property type="match status" value="1"/>
</dbReference>
<dbReference type="InterPro" id="IPR028082">
    <property type="entry name" value="Peripla_BP_I"/>
</dbReference>
<dbReference type="InterPro" id="IPR010982">
    <property type="entry name" value="Lambda_DNA-bd_dom_sf"/>
</dbReference>
<dbReference type="PROSITE" id="PS50932">
    <property type="entry name" value="HTH_LACI_2"/>
    <property type="match status" value="1"/>
</dbReference>
<proteinExistence type="predicted"/>
<protein>
    <submittedName>
        <fullName evidence="5">Substrate-binding domain-containing protein</fullName>
    </submittedName>
</protein>
<evidence type="ECO:0000313" key="6">
    <source>
        <dbReference type="Proteomes" id="UP000541185"/>
    </source>
</evidence>
<evidence type="ECO:0000256" key="1">
    <source>
        <dbReference type="ARBA" id="ARBA00023015"/>
    </source>
</evidence>
<keyword evidence="6" id="KW-1185">Reference proteome</keyword>
<evidence type="ECO:0000256" key="3">
    <source>
        <dbReference type="ARBA" id="ARBA00023163"/>
    </source>
</evidence>
<dbReference type="InterPro" id="IPR046335">
    <property type="entry name" value="LacI/GalR-like_sensor"/>
</dbReference>
<dbReference type="PANTHER" id="PTHR30146:SF138">
    <property type="entry name" value="TRANSCRIPTIONAL REGULATORY PROTEIN"/>
    <property type="match status" value="1"/>
</dbReference>
<dbReference type="AlphaFoldDB" id="A0A848H2P2"/>
<dbReference type="InterPro" id="IPR000843">
    <property type="entry name" value="HTH_LacI"/>
</dbReference>
<dbReference type="EMBL" id="JABBFX010000001">
    <property type="protein sequence ID" value="NML44844.1"/>
    <property type="molecule type" value="Genomic_DNA"/>
</dbReference>
<dbReference type="GO" id="GO:0003700">
    <property type="term" value="F:DNA-binding transcription factor activity"/>
    <property type="evidence" value="ECO:0007669"/>
    <property type="project" value="TreeGrafter"/>
</dbReference>
<keyword evidence="1" id="KW-0805">Transcription regulation</keyword>
<dbReference type="GO" id="GO:0000976">
    <property type="term" value="F:transcription cis-regulatory region binding"/>
    <property type="evidence" value="ECO:0007669"/>
    <property type="project" value="TreeGrafter"/>
</dbReference>
<reference evidence="5 6" key="1">
    <citation type="submission" date="2020-04" db="EMBL/GenBank/DDBJ databases">
        <title>Ramlibacter sp. G-1-2-2 isolated from soil.</title>
        <authorList>
            <person name="Dahal R.H."/>
        </authorList>
    </citation>
    <scope>NUCLEOTIDE SEQUENCE [LARGE SCALE GENOMIC DNA]</scope>
    <source>
        <strain evidence="5 6">G-1-2-2</strain>
    </source>
</reference>
<dbReference type="Proteomes" id="UP000541185">
    <property type="component" value="Unassembled WGS sequence"/>
</dbReference>
<evidence type="ECO:0000259" key="4">
    <source>
        <dbReference type="PROSITE" id="PS50932"/>
    </source>
</evidence>
<name>A0A848H2P2_9BURK</name>
<sequence>MTDRISVRDVAAAAGVAMSSVSRVLNDSGYASEAVRQRVLKAVAKLGYEPDFTARHLRTGRSKTIGYLLPTIANPAPAAHLGEVERLLQAAGFSLLVGSSQRPARDRELVTFFENRRLEGIIASPSFEYPAAADCPFHKTALPVVVVERDLGDAFDSVLMNHAGGVRQAMDYLLSLGHRRVALLVSGANLAPGREKLRGYQEALAAAGLPFDPDLVFMPESWLASSRVFTAGMLQLPAPPTALIALGTQMLSGALHVIRATGREVPRDFSMIGIGTTETLELMYPPMSALRYDYHRSAEVAVQLMLDRIEGTAGPQGRRVILEWDLTVGGTCAPPPRQSKNP</sequence>
<dbReference type="PANTHER" id="PTHR30146">
    <property type="entry name" value="LACI-RELATED TRANSCRIPTIONAL REPRESSOR"/>
    <property type="match status" value="1"/>
</dbReference>
<dbReference type="Gene3D" id="3.40.50.2300">
    <property type="match status" value="2"/>
</dbReference>
<keyword evidence="2" id="KW-0238">DNA-binding</keyword>
<dbReference type="Pfam" id="PF13377">
    <property type="entry name" value="Peripla_BP_3"/>
    <property type="match status" value="1"/>
</dbReference>